<dbReference type="SUPFAM" id="SSF52540">
    <property type="entry name" value="P-loop containing nucleoside triphosphate hydrolases"/>
    <property type="match status" value="1"/>
</dbReference>
<dbReference type="CDD" id="cd06170">
    <property type="entry name" value="LuxR_C_like"/>
    <property type="match status" value="1"/>
</dbReference>
<dbReference type="Pfam" id="PF00196">
    <property type="entry name" value="GerE"/>
    <property type="match status" value="1"/>
</dbReference>
<organism evidence="4 5">
    <name type="scientific">Herbiconiux aconitum</name>
    <dbReference type="NCBI Taxonomy" id="2970913"/>
    <lineage>
        <taxon>Bacteria</taxon>
        <taxon>Bacillati</taxon>
        <taxon>Actinomycetota</taxon>
        <taxon>Actinomycetes</taxon>
        <taxon>Micrococcales</taxon>
        <taxon>Microbacteriaceae</taxon>
        <taxon>Herbiconiux</taxon>
    </lineage>
</organism>
<dbReference type="Gene3D" id="1.10.10.10">
    <property type="entry name" value="Winged helix-like DNA-binding domain superfamily/Winged helix DNA-binding domain"/>
    <property type="match status" value="1"/>
</dbReference>
<dbReference type="PANTHER" id="PTHR16305:SF35">
    <property type="entry name" value="TRANSCRIPTIONAL ACTIVATOR DOMAIN"/>
    <property type="match status" value="1"/>
</dbReference>
<keyword evidence="1" id="KW-0547">Nucleotide-binding</keyword>
<dbReference type="InterPro" id="IPR027417">
    <property type="entry name" value="P-loop_NTPase"/>
</dbReference>
<dbReference type="PROSITE" id="PS50043">
    <property type="entry name" value="HTH_LUXR_2"/>
    <property type="match status" value="1"/>
</dbReference>
<reference evidence="4" key="1">
    <citation type="submission" date="2022-08" db="EMBL/GenBank/DDBJ databases">
        <authorList>
            <person name="Deng Y."/>
            <person name="Han X.-F."/>
            <person name="Zhang Y.-Q."/>
        </authorList>
    </citation>
    <scope>NUCLEOTIDE SEQUENCE</scope>
    <source>
        <strain evidence="4">CPCC 205763</strain>
    </source>
</reference>
<dbReference type="SUPFAM" id="SSF46894">
    <property type="entry name" value="C-terminal effector domain of the bipartite response regulators"/>
    <property type="match status" value="1"/>
</dbReference>
<evidence type="ECO:0000259" key="3">
    <source>
        <dbReference type="PROSITE" id="PS50043"/>
    </source>
</evidence>
<evidence type="ECO:0000313" key="5">
    <source>
        <dbReference type="Proteomes" id="UP001165584"/>
    </source>
</evidence>
<dbReference type="RefSeq" id="WP_259510669.1">
    <property type="nucleotide sequence ID" value="NZ_JANLCM010000004.1"/>
</dbReference>
<dbReference type="EMBL" id="JANLCM010000004">
    <property type="protein sequence ID" value="MCS5720330.1"/>
    <property type="molecule type" value="Genomic_DNA"/>
</dbReference>
<accession>A0ABT2GYF1</accession>
<proteinExistence type="predicted"/>
<keyword evidence="2" id="KW-0067">ATP-binding</keyword>
<dbReference type="PANTHER" id="PTHR16305">
    <property type="entry name" value="TESTICULAR SOLUBLE ADENYLYL CYCLASE"/>
    <property type="match status" value="1"/>
</dbReference>
<dbReference type="Gene3D" id="3.40.50.300">
    <property type="entry name" value="P-loop containing nucleotide triphosphate hydrolases"/>
    <property type="match status" value="1"/>
</dbReference>
<dbReference type="Pfam" id="PF13191">
    <property type="entry name" value="AAA_16"/>
    <property type="match status" value="1"/>
</dbReference>
<dbReference type="Proteomes" id="UP001165584">
    <property type="component" value="Unassembled WGS sequence"/>
</dbReference>
<evidence type="ECO:0000256" key="2">
    <source>
        <dbReference type="ARBA" id="ARBA00022840"/>
    </source>
</evidence>
<dbReference type="InterPro" id="IPR000792">
    <property type="entry name" value="Tscrpt_reg_LuxR_C"/>
</dbReference>
<sequence length="919" mass="99910">MVTIPDSTLDLVPEHPAGRSAGREVLIGRTRELAEMAQFFGVAVQNGGGLLLSGERGVGKSTLVDEASRRAEETWSAQVVRTRGFEAEAGVKFAALHQLMLPFVHTLAQVPEPYRSILASTLGLDAGCTPGRIRLATALLAWFRQLAEVAPLIVVVDDWPGVDRASRRILGMVARRLDATRTAMVITRRAGSTTPLDTSRMRVLELSPLSEQDSLSVLQPLQLDSAVRQRIATVAAGNPLALAELPRALSSAQRAGVQLIPAAMPLTDRLRDVFADRLDNLPESTRELLVLAALNGVADVPLEVLVRDRADDVRRAEESGAVWVDVREHSLRFRHLLTRWAVIELASAPQRRAAHAVLAALSTGAHQRILHRADAALDVDVSTADALVAVAGASLDGGHVERAIAVLSRAAELTSDPDFASRRLSEAAYLAAQLSGAPARAEWILGRAEGFDHSTVGSLEAVTARASILAARGVDIDAAADVLVKALEVCADESDPRAVEAAVTTLSFISSLADEGARWRVLHEVVLRHAARLPRALVIGATTLGDPARATPAQLREIDSMIERADSRADVDPVRAMQIVDAAVRVDRLPRDLAERVVKRSRSGGAAALEAACLLRLASDAFLDGRWQDSERLTQEGLDLCDDRGLALRDAVRNQQLLLRAVRGDRAVLDQTRSLPRSHAAVVDALLAMAEGRHHDALDAFGVVGVPGEFPPFEPAAVWTVFDVVEACARSGRMADGRRHLDAARDLGLPAMSARMRFLCDAAGALLESDDRYIQSFERLLETNPSRRWPFHLARVELAYGERLRHDREIRRAREHLNDARELFSALDARTWENRAAAELRATGQRRNVEPHLRVVLTPQEEEVALLAASGLTNKQIGERLFLSARTVSGHLYRIFPKLGIATRAALRDALSEREQELS</sequence>
<gene>
    <name evidence="4" type="ORF">N1027_19565</name>
</gene>
<dbReference type="PRINTS" id="PR00038">
    <property type="entry name" value="HTHLUXR"/>
</dbReference>
<dbReference type="PROSITE" id="PS00622">
    <property type="entry name" value="HTH_LUXR_1"/>
    <property type="match status" value="1"/>
</dbReference>
<feature type="domain" description="HTH luxR-type" evidence="3">
    <location>
        <begin position="850"/>
        <end position="915"/>
    </location>
</feature>
<comment type="caution">
    <text evidence="4">The sequence shown here is derived from an EMBL/GenBank/DDBJ whole genome shotgun (WGS) entry which is preliminary data.</text>
</comment>
<dbReference type="InterPro" id="IPR041664">
    <property type="entry name" value="AAA_16"/>
</dbReference>
<dbReference type="SMART" id="SM00421">
    <property type="entry name" value="HTH_LUXR"/>
    <property type="match status" value="1"/>
</dbReference>
<evidence type="ECO:0000256" key="1">
    <source>
        <dbReference type="ARBA" id="ARBA00022741"/>
    </source>
</evidence>
<protein>
    <submittedName>
        <fullName evidence="4">AAA family ATPase</fullName>
    </submittedName>
</protein>
<evidence type="ECO:0000313" key="4">
    <source>
        <dbReference type="EMBL" id="MCS5720330.1"/>
    </source>
</evidence>
<dbReference type="InterPro" id="IPR036388">
    <property type="entry name" value="WH-like_DNA-bd_sf"/>
</dbReference>
<name>A0ABT2GYF1_9MICO</name>
<dbReference type="InterPro" id="IPR016032">
    <property type="entry name" value="Sig_transdc_resp-reg_C-effctor"/>
</dbReference>
<keyword evidence="5" id="KW-1185">Reference proteome</keyword>